<evidence type="ECO:0000313" key="10">
    <source>
        <dbReference type="EMBL" id="MDC8759759.1"/>
    </source>
</evidence>
<comment type="pathway">
    <text evidence="1 7">Cell wall biogenesis; peptidoglycan biosynthesis.</text>
</comment>
<keyword evidence="5 7" id="KW-0573">Peptidoglycan synthesis</keyword>
<name>A0ABT5K429_9BURK</name>
<keyword evidence="4 7" id="KW-0133">Cell shape</keyword>
<comment type="caution">
    <text evidence="10">The sequence shown here is derived from an EMBL/GenBank/DDBJ whole genome shotgun (WGS) entry which is preliminary data.</text>
</comment>
<dbReference type="InterPro" id="IPR002477">
    <property type="entry name" value="Peptidoglycan-bd-like"/>
</dbReference>
<dbReference type="CDD" id="cd16913">
    <property type="entry name" value="YkuD_like"/>
    <property type="match status" value="1"/>
</dbReference>
<dbReference type="InterPro" id="IPR052905">
    <property type="entry name" value="LD-transpeptidase_YkuD-like"/>
</dbReference>
<dbReference type="SUPFAM" id="SSF47090">
    <property type="entry name" value="PGBD-like"/>
    <property type="match status" value="1"/>
</dbReference>
<feature type="signal peptide" evidence="8">
    <location>
        <begin position="1"/>
        <end position="28"/>
    </location>
</feature>
<feature type="active site" description="Proton donor/acceptor" evidence="7">
    <location>
        <position position="412"/>
    </location>
</feature>
<dbReference type="PANTHER" id="PTHR41533:SF2">
    <property type="entry name" value="BLR7131 PROTEIN"/>
    <property type="match status" value="1"/>
</dbReference>
<feature type="active site" description="Nucleophile" evidence="7">
    <location>
        <position position="431"/>
    </location>
</feature>
<evidence type="ECO:0000256" key="4">
    <source>
        <dbReference type="ARBA" id="ARBA00022960"/>
    </source>
</evidence>
<keyword evidence="8" id="KW-0732">Signal</keyword>
<dbReference type="Pfam" id="PF20142">
    <property type="entry name" value="Scaffold"/>
    <property type="match status" value="1"/>
</dbReference>
<evidence type="ECO:0000259" key="9">
    <source>
        <dbReference type="PROSITE" id="PS52029"/>
    </source>
</evidence>
<keyword evidence="6 7" id="KW-0961">Cell wall biogenesis/degradation</keyword>
<evidence type="ECO:0000256" key="2">
    <source>
        <dbReference type="ARBA" id="ARBA00005992"/>
    </source>
</evidence>
<gene>
    <name evidence="10" type="ORF">OIK44_19420</name>
</gene>
<dbReference type="SUPFAM" id="SSF141523">
    <property type="entry name" value="L,D-transpeptidase catalytic domain-like"/>
    <property type="match status" value="1"/>
</dbReference>
<keyword evidence="3" id="KW-0808">Transferase</keyword>
<evidence type="ECO:0000256" key="6">
    <source>
        <dbReference type="ARBA" id="ARBA00023316"/>
    </source>
</evidence>
<dbReference type="InterPro" id="IPR005490">
    <property type="entry name" value="LD_TPept_cat_dom"/>
</dbReference>
<dbReference type="EMBL" id="JAQQXR010000008">
    <property type="protein sequence ID" value="MDC8759759.1"/>
    <property type="molecule type" value="Genomic_DNA"/>
</dbReference>
<proteinExistence type="inferred from homology"/>
<dbReference type="PROSITE" id="PS52029">
    <property type="entry name" value="LD_TPASE"/>
    <property type="match status" value="1"/>
</dbReference>
<dbReference type="Gene3D" id="1.10.101.10">
    <property type="entry name" value="PGBD-like superfamily/PGBD"/>
    <property type="match status" value="1"/>
</dbReference>
<dbReference type="InterPro" id="IPR038063">
    <property type="entry name" value="Transpep_catalytic_dom"/>
</dbReference>
<feature type="domain" description="L,D-TPase catalytic" evidence="9">
    <location>
        <begin position="278"/>
        <end position="459"/>
    </location>
</feature>
<dbReference type="InterPro" id="IPR036365">
    <property type="entry name" value="PGBD-like_sf"/>
</dbReference>
<protein>
    <submittedName>
        <fullName evidence="10">L,D-transpeptidase family protein</fullName>
    </submittedName>
</protein>
<organism evidence="10 11">
    <name type="scientific">Janthinobacterium fluminis</name>
    <dbReference type="NCBI Taxonomy" id="2987524"/>
    <lineage>
        <taxon>Bacteria</taxon>
        <taxon>Pseudomonadati</taxon>
        <taxon>Pseudomonadota</taxon>
        <taxon>Betaproteobacteria</taxon>
        <taxon>Burkholderiales</taxon>
        <taxon>Oxalobacteraceae</taxon>
        <taxon>Janthinobacterium</taxon>
    </lineage>
</organism>
<evidence type="ECO:0000256" key="8">
    <source>
        <dbReference type="SAM" id="SignalP"/>
    </source>
</evidence>
<sequence length="516" mass="55827">MNLRISRGRRPGWLLCILLLAAGGNAGANEAANWFADGRPNAAARQAVQLLQAAGGDGLDPGDYRADALALALGNAASGAAPLPEAAQAGLSADLSRAMEHLVSDLHFGRVNPRDIHAAFDIPKKQLDPASYIRLAVAGNTLPAAVRAAAPQLPLYTSLRQALRHYRTLQQHADLQTPLPPPTGKAVAAGQPYADLAGLARRLAALGDLDAATPPGAQYGGALMDGVKAFQRRHGLTPDGVLGKGTLAQLNTPVAARIRQIELTLERLRWTPLLLADRMIVVNIPEFALHAYELKEGGAHLSMNVIVGKAVNARTPLFFEDMRHIEFSPYWNIPPSIAKAETVPRLRRDPGHFDAQGLEFVGADGAAITTLSAANLDAVARGQLRIRQRPGPLNALGDIKFIFPNSDNIYLHHTPAVTLFQRERRDLSHGCIRVEAPVALAKFVLQEQPEWTEDKIRAAMGDGKSSTLRLKHPLPVLIAYGTAMVKDQQKVYFYEDIYGNDKLLDRALRAKQQAVR</sequence>
<evidence type="ECO:0000313" key="11">
    <source>
        <dbReference type="Proteomes" id="UP001221208"/>
    </source>
</evidence>
<evidence type="ECO:0000256" key="7">
    <source>
        <dbReference type="PROSITE-ProRule" id="PRU01373"/>
    </source>
</evidence>
<dbReference type="InterPro" id="IPR045380">
    <property type="entry name" value="LD_TPept_scaffold_dom"/>
</dbReference>
<keyword evidence="11" id="KW-1185">Reference proteome</keyword>
<dbReference type="Pfam" id="PF03734">
    <property type="entry name" value="YkuD"/>
    <property type="match status" value="1"/>
</dbReference>
<accession>A0ABT5K429</accession>
<evidence type="ECO:0000256" key="1">
    <source>
        <dbReference type="ARBA" id="ARBA00004752"/>
    </source>
</evidence>
<evidence type="ECO:0000256" key="3">
    <source>
        <dbReference type="ARBA" id="ARBA00022679"/>
    </source>
</evidence>
<reference evidence="10 11" key="1">
    <citation type="submission" date="2022-10" db="EMBL/GenBank/DDBJ databases">
        <title>Janthinobacterium sp. hw3 Genome sequencing.</title>
        <authorList>
            <person name="Park S."/>
        </authorList>
    </citation>
    <scope>NUCLEOTIDE SEQUENCE [LARGE SCALE GENOMIC DNA]</scope>
    <source>
        <strain evidence="11">hw3</strain>
    </source>
</reference>
<dbReference type="RefSeq" id="WP_273673119.1">
    <property type="nucleotide sequence ID" value="NZ_JAQQXR010000008.1"/>
</dbReference>
<feature type="chain" id="PRO_5045761087" evidence="8">
    <location>
        <begin position="29"/>
        <end position="516"/>
    </location>
</feature>
<dbReference type="PANTHER" id="PTHR41533">
    <property type="entry name" value="L,D-TRANSPEPTIDASE HI_1667-RELATED"/>
    <property type="match status" value="1"/>
</dbReference>
<comment type="similarity">
    <text evidence="2">Belongs to the YkuD family.</text>
</comment>
<dbReference type="Gene3D" id="2.40.440.10">
    <property type="entry name" value="L,D-transpeptidase catalytic domain-like"/>
    <property type="match status" value="1"/>
</dbReference>
<dbReference type="InterPro" id="IPR036366">
    <property type="entry name" value="PGBDSf"/>
</dbReference>
<dbReference type="Pfam" id="PF01471">
    <property type="entry name" value="PG_binding_1"/>
    <property type="match status" value="1"/>
</dbReference>
<evidence type="ECO:0000256" key="5">
    <source>
        <dbReference type="ARBA" id="ARBA00022984"/>
    </source>
</evidence>
<dbReference type="Proteomes" id="UP001221208">
    <property type="component" value="Unassembled WGS sequence"/>
</dbReference>